<organism evidence="2 3">
    <name type="scientific">Ascobolus immersus RN42</name>
    <dbReference type="NCBI Taxonomy" id="1160509"/>
    <lineage>
        <taxon>Eukaryota</taxon>
        <taxon>Fungi</taxon>
        <taxon>Dikarya</taxon>
        <taxon>Ascomycota</taxon>
        <taxon>Pezizomycotina</taxon>
        <taxon>Pezizomycetes</taxon>
        <taxon>Pezizales</taxon>
        <taxon>Ascobolaceae</taxon>
        <taxon>Ascobolus</taxon>
    </lineage>
</organism>
<protein>
    <submittedName>
        <fullName evidence="2">Uncharacterized protein</fullName>
    </submittedName>
</protein>
<name>A0A3N4I5T1_ASCIM</name>
<keyword evidence="3" id="KW-1185">Reference proteome</keyword>
<feature type="region of interest" description="Disordered" evidence="1">
    <location>
        <begin position="338"/>
        <end position="358"/>
    </location>
</feature>
<feature type="region of interest" description="Disordered" evidence="1">
    <location>
        <begin position="373"/>
        <end position="400"/>
    </location>
</feature>
<sequence>MPCSIEDHQNHQHNLCGWSIPPNPTHQQTILRCETICGYCLNRYSSNKGLEEHLTYRYDPVGASRCDTLVVWGLNTKRMPLDFDFHSFRIWSRSKAMTVSYDDPGYDKFFRHMVLVLRRQPYRMPRTYAYNQTADYFRDYHEHVMDERRKIWEKKVEGGVRDGEGPRIYSWPSELVHQALVLAEGRSEGDDFRQFREAAFFDRSVVQLSTHPLPIEAVPVSLPESPIDISSTSTPSTGTSSAEEFSPDHTANAIAEAAPVTTASFTEAITTPESIATDPGLIQPIHINPKPTFDVALPATVSTEGSNFSISQTTNDLAVAEIRVPKTQKRFRIEMEMDENDTSQPEFKRQAQSTKSHDTTAFRIRDTQYTDFGDSSFTKSRNIEGGNDVDSEGATTDIHRPAKSEALGIQIERRYVPPMMAFLELTKSLHGTERTEFMTVVNTLESEERSQFI</sequence>
<reference evidence="2 3" key="1">
    <citation type="journal article" date="2018" name="Nat. Ecol. Evol.">
        <title>Pezizomycetes genomes reveal the molecular basis of ectomycorrhizal truffle lifestyle.</title>
        <authorList>
            <person name="Murat C."/>
            <person name="Payen T."/>
            <person name="Noel B."/>
            <person name="Kuo A."/>
            <person name="Morin E."/>
            <person name="Chen J."/>
            <person name="Kohler A."/>
            <person name="Krizsan K."/>
            <person name="Balestrini R."/>
            <person name="Da Silva C."/>
            <person name="Montanini B."/>
            <person name="Hainaut M."/>
            <person name="Levati E."/>
            <person name="Barry K.W."/>
            <person name="Belfiori B."/>
            <person name="Cichocki N."/>
            <person name="Clum A."/>
            <person name="Dockter R.B."/>
            <person name="Fauchery L."/>
            <person name="Guy J."/>
            <person name="Iotti M."/>
            <person name="Le Tacon F."/>
            <person name="Lindquist E.A."/>
            <person name="Lipzen A."/>
            <person name="Malagnac F."/>
            <person name="Mello A."/>
            <person name="Molinier V."/>
            <person name="Miyauchi S."/>
            <person name="Poulain J."/>
            <person name="Riccioni C."/>
            <person name="Rubini A."/>
            <person name="Sitrit Y."/>
            <person name="Splivallo R."/>
            <person name="Traeger S."/>
            <person name="Wang M."/>
            <person name="Zifcakova L."/>
            <person name="Wipf D."/>
            <person name="Zambonelli A."/>
            <person name="Paolocci F."/>
            <person name="Nowrousian M."/>
            <person name="Ottonello S."/>
            <person name="Baldrian P."/>
            <person name="Spatafora J.W."/>
            <person name="Henrissat B."/>
            <person name="Nagy L.G."/>
            <person name="Aury J.M."/>
            <person name="Wincker P."/>
            <person name="Grigoriev I.V."/>
            <person name="Bonfante P."/>
            <person name="Martin F.M."/>
        </authorList>
    </citation>
    <scope>NUCLEOTIDE SEQUENCE [LARGE SCALE GENOMIC DNA]</scope>
    <source>
        <strain evidence="2 3">RN42</strain>
    </source>
</reference>
<proteinExistence type="predicted"/>
<dbReference type="EMBL" id="ML119684">
    <property type="protein sequence ID" value="RPA80817.1"/>
    <property type="molecule type" value="Genomic_DNA"/>
</dbReference>
<evidence type="ECO:0000256" key="1">
    <source>
        <dbReference type="SAM" id="MobiDB-lite"/>
    </source>
</evidence>
<dbReference type="Proteomes" id="UP000275078">
    <property type="component" value="Unassembled WGS sequence"/>
</dbReference>
<feature type="compositionally biased region" description="Polar residues" evidence="1">
    <location>
        <begin position="342"/>
        <end position="354"/>
    </location>
</feature>
<evidence type="ECO:0000313" key="2">
    <source>
        <dbReference type="EMBL" id="RPA80817.1"/>
    </source>
</evidence>
<evidence type="ECO:0000313" key="3">
    <source>
        <dbReference type="Proteomes" id="UP000275078"/>
    </source>
</evidence>
<gene>
    <name evidence="2" type="ORF">BJ508DRAFT_122779</name>
</gene>
<accession>A0A3N4I5T1</accession>
<dbReference type="AlphaFoldDB" id="A0A3N4I5T1"/>